<dbReference type="Proteomes" id="UP000312032">
    <property type="component" value="Unassembled WGS sequence"/>
</dbReference>
<evidence type="ECO:0000259" key="1">
    <source>
        <dbReference type="Pfam" id="PF08818"/>
    </source>
</evidence>
<dbReference type="GO" id="GO:0000166">
    <property type="term" value="F:nucleotide binding"/>
    <property type="evidence" value="ECO:0007669"/>
    <property type="project" value="InterPro"/>
</dbReference>
<dbReference type="AlphaFoldDB" id="A0A5C4U4J9"/>
<sequence>MSTSLEDIPGLSRPLRSALAEAGFSTLESLDEASHPELLVMHGVGARGLERVQAALVERGMTLREVPGSARAPKSGRTDASPEEFLRGLQGRRQAHGELLMELFRVATRTSPAMWGDTMIGFGERRFSYADGAEGVTFAVGFSPRKAKISLYGISPTPELGTYTAGASCVYINKPEDVDLDVLARAVREAYENAG</sequence>
<evidence type="ECO:0000313" key="3">
    <source>
        <dbReference type="Proteomes" id="UP000312032"/>
    </source>
</evidence>
<dbReference type="SUPFAM" id="SSF47794">
    <property type="entry name" value="Rad51 N-terminal domain-like"/>
    <property type="match status" value="1"/>
</dbReference>
<dbReference type="Gene3D" id="1.10.150.20">
    <property type="entry name" value="5' to 3' exonuclease, C-terminal subdomain"/>
    <property type="match status" value="1"/>
</dbReference>
<gene>
    <name evidence="2" type="ORF">FHE74_07180</name>
</gene>
<dbReference type="Pfam" id="PF08818">
    <property type="entry name" value="DUF1801"/>
    <property type="match status" value="1"/>
</dbReference>
<accession>A0A5C4U4J9</accession>
<evidence type="ECO:0000313" key="2">
    <source>
        <dbReference type="EMBL" id="TNL96796.1"/>
    </source>
</evidence>
<reference evidence="2 3" key="1">
    <citation type="submission" date="2019-06" db="EMBL/GenBank/DDBJ databases">
        <authorList>
            <person name="Li J."/>
        </authorList>
    </citation>
    <scope>NUCLEOTIDE SEQUENCE [LARGE SCALE GENOMIC DNA]</scope>
    <source>
        <strain evidence="2 3">LMG 28165</strain>
    </source>
</reference>
<dbReference type="RefSeq" id="WP_139465825.1">
    <property type="nucleotide sequence ID" value="NZ_VDHJ01000009.1"/>
</dbReference>
<protein>
    <submittedName>
        <fullName evidence="2">Helix-hairpin-helix domain-containing protein</fullName>
    </submittedName>
</protein>
<keyword evidence="3" id="KW-1185">Reference proteome</keyword>
<comment type="caution">
    <text evidence="2">The sequence shown here is derived from an EMBL/GenBank/DDBJ whole genome shotgun (WGS) entry which is preliminary data.</text>
</comment>
<name>A0A5C4U4J9_9CORY</name>
<organism evidence="2 3">
    <name type="scientific">Corynebacterium tapiri</name>
    <dbReference type="NCBI Taxonomy" id="1448266"/>
    <lineage>
        <taxon>Bacteria</taxon>
        <taxon>Bacillati</taxon>
        <taxon>Actinomycetota</taxon>
        <taxon>Actinomycetes</taxon>
        <taxon>Mycobacteriales</taxon>
        <taxon>Corynebacteriaceae</taxon>
        <taxon>Corynebacterium</taxon>
    </lineage>
</organism>
<dbReference type="InterPro" id="IPR010995">
    <property type="entry name" value="DNA_repair_Rad51/TF_NusA_a-hlx"/>
</dbReference>
<dbReference type="InterPro" id="IPR014922">
    <property type="entry name" value="YdhG-like"/>
</dbReference>
<proteinExistence type="predicted"/>
<feature type="domain" description="YdhG-like" evidence="1">
    <location>
        <begin position="98"/>
        <end position="190"/>
    </location>
</feature>
<dbReference type="OrthoDB" id="5951444at2"/>
<dbReference type="EMBL" id="VDHJ01000009">
    <property type="protein sequence ID" value="TNL96796.1"/>
    <property type="molecule type" value="Genomic_DNA"/>
</dbReference>